<reference evidence="8 9" key="1">
    <citation type="journal article" date="2014" name="Arch. Microbiol.">
        <title>Bacillus mesophilum sp. nov., strain IITR-54T, a novel 4-chlorobiphenyl dechlorinating bacterium.</title>
        <authorList>
            <person name="Manickam N."/>
            <person name="Singh N.K."/>
            <person name="Bajaj A."/>
            <person name="Kumar R.M."/>
            <person name="Kaur G."/>
            <person name="Kaur N."/>
            <person name="Bala M."/>
            <person name="Kumar A."/>
            <person name="Mayilraj S."/>
        </authorList>
    </citation>
    <scope>NUCLEOTIDE SEQUENCE [LARGE SCALE GENOMIC DNA]</scope>
    <source>
        <strain evidence="8 9">IITR-54</strain>
    </source>
</reference>
<keyword evidence="3" id="KW-1003">Cell membrane</keyword>
<protein>
    <submittedName>
        <fullName evidence="8">BMP family ABC transporter substrate-binding protein</fullName>
    </submittedName>
</protein>
<dbReference type="CDD" id="cd06354">
    <property type="entry name" value="PBP1_PrnA-like"/>
    <property type="match status" value="1"/>
</dbReference>
<dbReference type="SUPFAM" id="SSF53822">
    <property type="entry name" value="Periplasmic binding protein-like I"/>
    <property type="match status" value="1"/>
</dbReference>
<proteinExistence type="inferred from homology"/>
<keyword evidence="4" id="KW-0732">Signal</keyword>
<dbReference type="PANTHER" id="PTHR34296:SF2">
    <property type="entry name" value="ABC TRANSPORTER GUANOSINE-BINDING PROTEIN NUPN"/>
    <property type="match status" value="1"/>
</dbReference>
<dbReference type="InterPro" id="IPR003760">
    <property type="entry name" value="PnrA-like"/>
</dbReference>
<evidence type="ECO:0000259" key="7">
    <source>
        <dbReference type="Pfam" id="PF02608"/>
    </source>
</evidence>
<evidence type="ECO:0000256" key="2">
    <source>
        <dbReference type="ARBA" id="ARBA00008610"/>
    </source>
</evidence>
<dbReference type="AlphaFoldDB" id="A0A7V7RLJ9"/>
<evidence type="ECO:0000313" key="9">
    <source>
        <dbReference type="Proteomes" id="UP000441354"/>
    </source>
</evidence>
<dbReference type="EMBL" id="WBOT01000003">
    <property type="protein sequence ID" value="KAB2332693.1"/>
    <property type="molecule type" value="Genomic_DNA"/>
</dbReference>
<dbReference type="Pfam" id="PF02608">
    <property type="entry name" value="Bmp"/>
    <property type="match status" value="1"/>
</dbReference>
<comment type="subcellular location">
    <subcellularLocation>
        <location evidence="1">Cell membrane</location>
        <topology evidence="1">Lipid-anchor</topology>
    </subcellularLocation>
</comment>
<dbReference type="PANTHER" id="PTHR34296">
    <property type="entry name" value="TRANSCRIPTIONAL ACTIVATOR PROTEIN MED"/>
    <property type="match status" value="1"/>
</dbReference>
<keyword evidence="6" id="KW-0449">Lipoprotein</keyword>
<evidence type="ECO:0000256" key="3">
    <source>
        <dbReference type="ARBA" id="ARBA00022475"/>
    </source>
</evidence>
<evidence type="ECO:0000256" key="1">
    <source>
        <dbReference type="ARBA" id="ARBA00004193"/>
    </source>
</evidence>
<gene>
    <name evidence="8" type="ORF">F7732_11425</name>
</gene>
<dbReference type="GO" id="GO:0005886">
    <property type="term" value="C:plasma membrane"/>
    <property type="evidence" value="ECO:0007669"/>
    <property type="project" value="UniProtKB-SubCell"/>
</dbReference>
<keyword evidence="9" id="KW-1185">Reference proteome</keyword>
<dbReference type="OrthoDB" id="9784230at2"/>
<dbReference type="InterPro" id="IPR050957">
    <property type="entry name" value="BMP_lipoprotein"/>
</dbReference>
<dbReference type="PROSITE" id="PS51257">
    <property type="entry name" value="PROKAR_LIPOPROTEIN"/>
    <property type="match status" value="1"/>
</dbReference>
<dbReference type="Gene3D" id="3.40.50.2300">
    <property type="match status" value="2"/>
</dbReference>
<evidence type="ECO:0000256" key="6">
    <source>
        <dbReference type="ARBA" id="ARBA00023288"/>
    </source>
</evidence>
<dbReference type="InterPro" id="IPR028082">
    <property type="entry name" value="Peripla_BP_I"/>
</dbReference>
<comment type="similarity">
    <text evidence="2">Belongs to the BMP lipoprotein family.</text>
</comment>
<accession>A0A7V7RLJ9</accession>
<name>A0A7V7RLJ9_9BACI</name>
<evidence type="ECO:0000313" key="8">
    <source>
        <dbReference type="EMBL" id="KAB2332693.1"/>
    </source>
</evidence>
<organism evidence="8 9">
    <name type="scientific">Bacillus mesophilum</name>
    <dbReference type="NCBI Taxonomy" id="1071718"/>
    <lineage>
        <taxon>Bacteria</taxon>
        <taxon>Bacillati</taxon>
        <taxon>Bacillota</taxon>
        <taxon>Bacilli</taxon>
        <taxon>Bacillales</taxon>
        <taxon>Bacillaceae</taxon>
        <taxon>Bacillus</taxon>
    </lineage>
</organism>
<evidence type="ECO:0000256" key="5">
    <source>
        <dbReference type="ARBA" id="ARBA00023136"/>
    </source>
</evidence>
<dbReference type="Proteomes" id="UP000441354">
    <property type="component" value="Unassembled WGS sequence"/>
</dbReference>
<sequence>MKKITIAIMIIAIFLAGCSRQSTTEQAEKEYKIGIMLSDAGLGDESFNDSAFQGLEQARDELGVLFDYKEAADGNYEEKITELVKEKYDLIIGLGFSVKDALESVAKQYPEQQFLLIDEQSELENIISLTFKEQEGSFLVGMVAAMASKTGKIGFVGGVDTPLIHHFEMGYIDGAKHYNPEIEIVTEYVGSFDDAEAGSAIAADFIKNDVDFLYHAAGFSGFGMIKKAEEAGVFAAGVDSDQFFIAEKTVVTSMLKNVNTAVFQIAQTLQEEGSISEKSYLFGLSEEGVGLAPIRNITLTAEQQAAIEKAQEEIVSGKITVTSEKENSQ</sequence>
<comment type="caution">
    <text evidence="8">The sequence shown here is derived from an EMBL/GenBank/DDBJ whole genome shotgun (WGS) entry which is preliminary data.</text>
</comment>
<evidence type="ECO:0000256" key="4">
    <source>
        <dbReference type="ARBA" id="ARBA00022729"/>
    </source>
</evidence>
<feature type="domain" description="ABC transporter substrate-binding protein PnrA-like" evidence="7">
    <location>
        <begin position="36"/>
        <end position="323"/>
    </location>
</feature>
<keyword evidence="5" id="KW-0472">Membrane</keyword>